<dbReference type="SUPFAM" id="SSF51735">
    <property type="entry name" value="NAD(P)-binding Rossmann-fold domains"/>
    <property type="match status" value="1"/>
</dbReference>
<dbReference type="PROSITE" id="PS00061">
    <property type="entry name" value="ADH_SHORT"/>
    <property type="match status" value="1"/>
</dbReference>
<dbReference type="PRINTS" id="PR00081">
    <property type="entry name" value="GDHRDH"/>
</dbReference>
<dbReference type="Gene3D" id="3.40.50.720">
    <property type="entry name" value="NAD(P)-binding Rossmann-like Domain"/>
    <property type="match status" value="1"/>
</dbReference>
<dbReference type="PRINTS" id="PR00080">
    <property type="entry name" value="SDRFAMILY"/>
</dbReference>
<sequence length="254" mass="27251">MNTPTFDLRGKTAVITGARKGIGLAIATAMAEHGADIIGISSQIDTDSSEVESRVKAAGRNFTAIKCDFANHDEVLALTRDLADTKIDILVNNSGITQRTPTLEHSDEMWNKVMQVNLTTPFVLTREIGKQMVERKSGKVIFIGSLWSLQGGLNVVSYAASKHAIAGITKAISNEWAQHGVNVNSIAPGFIETDINSALKTNLPERYAFISSRITAQRWGQPEDIAGAAVFLASPASEYVHGIVLSVDGGWSAN</sequence>
<proteinExistence type="inferred from homology"/>
<gene>
    <name evidence="2" type="ORF">UFOPK1726_00351</name>
</gene>
<dbReference type="InterPro" id="IPR020904">
    <property type="entry name" value="Sc_DH/Rdtase_CS"/>
</dbReference>
<dbReference type="InterPro" id="IPR036291">
    <property type="entry name" value="NAD(P)-bd_dom_sf"/>
</dbReference>
<accession>A0A6J6E6U1</accession>
<comment type="similarity">
    <text evidence="1">Belongs to the short-chain dehydrogenases/reductases (SDR) family.</text>
</comment>
<dbReference type="PANTHER" id="PTHR42879:SF2">
    <property type="entry name" value="3-OXOACYL-[ACYL-CARRIER-PROTEIN] REDUCTASE FABG"/>
    <property type="match status" value="1"/>
</dbReference>
<dbReference type="EMBL" id="CAEZTT010000026">
    <property type="protein sequence ID" value="CAB4572290.1"/>
    <property type="molecule type" value="Genomic_DNA"/>
</dbReference>
<name>A0A6J6E6U1_9ZZZZ</name>
<evidence type="ECO:0000256" key="1">
    <source>
        <dbReference type="ARBA" id="ARBA00006484"/>
    </source>
</evidence>
<evidence type="ECO:0000313" key="2">
    <source>
        <dbReference type="EMBL" id="CAB4572290.1"/>
    </source>
</evidence>
<organism evidence="2">
    <name type="scientific">freshwater metagenome</name>
    <dbReference type="NCBI Taxonomy" id="449393"/>
    <lineage>
        <taxon>unclassified sequences</taxon>
        <taxon>metagenomes</taxon>
        <taxon>ecological metagenomes</taxon>
    </lineage>
</organism>
<dbReference type="PANTHER" id="PTHR42879">
    <property type="entry name" value="3-OXOACYL-(ACYL-CARRIER-PROTEIN) REDUCTASE"/>
    <property type="match status" value="1"/>
</dbReference>
<protein>
    <submittedName>
        <fullName evidence="2">Unannotated protein</fullName>
    </submittedName>
</protein>
<reference evidence="2" key="1">
    <citation type="submission" date="2020-05" db="EMBL/GenBank/DDBJ databases">
        <authorList>
            <person name="Chiriac C."/>
            <person name="Salcher M."/>
            <person name="Ghai R."/>
            <person name="Kavagutti S V."/>
        </authorList>
    </citation>
    <scope>NUCLEOTIDE SEQUENCE</scope>
</reference>
<dbReference type="AlphaFoldDB" id="A0A6J6E6U1"/>
<dbReference type="FunFam" id="3.40.50.720:FF:000084">
    <property type="entry name" value="Short-chain dehydrogenase reductase"/>
    <property type="match status" value="1"/>
</dbReference>
<dbReference type="GO" id="GO:0032787">
    <property type="term" value="P:monocarboxylic acid metabolic process"/>
    <property type="evidence" value="ECO:0007669"/>
    <property type="project" value="UniProtKB-ARBA"/>
</dbReference>
<dbReference type="InterPro" id="IPR002347">
    <property type="entry name" value="SDR_fam"/>
</dbReference>
<dbReference type="InterPro" id="IPR050259">
    <property type="entry name" value="SDR"/>
</dbReference>
<dbReference type="Pfam" id="PF13561">
    <property type="entry name" value="adh_short_C2"/>
    <property type="match status" value="1"/>
</dbReference>